<dbReference type="RefSeq" id="WP_139839204.1">
    <property type="nucleotide sequence ID" value="NZ_AMRU01000004.1"/>
</dbReference>
<evidence type="ECO:0000313" key="2">
    <source>
        <dbReference type="Proteomes" id="UP000186230"/>
    </source>
</evidence>
<evidence type="ECO:0000313" key="1">
    <source>
        <dbReference type="EMBL" id="APU70017.1"/>
    </source>
</evidence>
<keyword evidence="2" id="KW-1185">Reference proteome</keyword>
<dbReference type="EMBL" id="CP016359">
    <property type="protein sequence ID" value="APU70017.1"/>
    <property type="molecule type" value="Genomic_DNA"/>
</dbReference>
<reference evidence="1 2" key="1">
    <citation type="submission" date="2016-07" db="EMBL/GenBank/DDBJ databases">
        <title>Multi-omics approach to identify versatile polysaccharide utilization systems of a marine flavobacterium Gramella flava.</title>
        <authorList>
            <person name="Tang K."/>
        </authorList>
    </citation>
    <scope>NUCLEOTIDE SEQUENCE [LARGE SCALE GENOMIC DNA]</scope>
    <source>
        <strain evidence="1 2">JLT2011</strain>
    </source>
</reference>
<dbReference type="Proteomes" id="UP000186230">
    <property type="component" value="Chromosome"/>
</dbReference>
<sequence length="193" mass="21821">MKKLLLPLFLIIFCFHAQSQQEDEDGIRNEETGLLQNENLGKNELSINALSLIAIGALDLSYERNINEDSSWSTELWFQLSDEINDDFVRDFAITGKYKHFFSSNYARGFYVHAFSMISSGKNYDYNYDYENDISMEEDESFTDFALGFGIGGKLISSGGFKADFSGGIGRNLLNDNSPTIVGQVMVNLGYRF</sequence>
<gene>
    <name evidence="1" type="ORF">GRFL_3293</name>
</gene>
<dbReference type="STRING" id="1229726.GRFL_3293"/>
<organism evidence="1 2">
    <name type="scientific">Christiangramia flava JLT2011</name>
    <dbReference type="NCBI Taxonomy" id="1229726"/>
    <lineage>
        <taxon>Bacteria</taxon>
        <taxon>Pseudomonadati</taxon>
        <taxon>Bacteroidota</taxon>
        <taxon>Flavobacteriia</taxon>
        <taxon>Flavobacteriales</taxon>
        <taxon>Flavobacteriaceae</taxon>
        <taxon>Christiangramia</taxon>
    </lineage>
</organism>
<accession>A0A1L7I8U9</accession>
<proteinExistence type="predicted"/>
<dbReference type="OrthoDB" id="768080at2"/>
<dbReference type="KEGG" id="gfl:GRFL_3293"/>
<dbReference type="AlphaFoldDB" id="A0A1L7I8U9"/>
<protein>
    <submittedName>
        <fullName evidence="1">Uncharacterized protein</fullName>
    </submittedName>
</protein>
<name>A0A1L7I8U9_9FLAO</name>